<gene>
    <name evidence="3" type="ORF">KS419_17830</name>
</gene>
<dbReference type="InterPro" id="IPR002881">
    <property type="entry name" value="DUF58"/>
</dbReference>
<dbReference type="PANTHER" id="PTHR34351:SF2">
    <property type="entry name" value="DUF58 DOMAIN-CONTAINING PROTEIN"/>
    <property type="match status" value="1"/>
</dbReference>
<keyword evidence="4" id="KW-1185">Reference proteome</keyword>
<reference evidence="3 4" key="1">
    <citation type="submission" date="2021-06" db="EMBL/GenBank/DDBJ databases">
        <title>Bacillus sp. RD4P76, an endophyte from a halophyte.</title>
        <authorList>
            <person name="Sun J.-Q."/>
        </authorList>
    </citation>
    <scope>NUCLEOTIDE SEQUENCE [LARGE SCALE GENOMIC DNA]</scope>
    <source>
        <strain evidence="3 4">CGMCC 1.15917</strain>
    </source>
</reference>
<sequence>MIQWRKEVKFTKRYYVLTYLIPLFIFLSLITNEVLLFSLTVLFILVVSLNTLYLSYVSKRVAIPGEMITKRLFTNDQAVLKVPFENRGRIPIFRIKASLFLYDTDHSIEVIESENFDRYYANYEHPFSIPPFTKRNVVMNMKATKRGTAELRTIEVDIYDLFLFGHIKLTYEGPYRGEAVVYPTPQPIKGLEKVIQHEKGNHSQPYSLYEDVMMTRGNREYGPGDPFNRINWKASARTDYLQTKVYEKVTVSKWTIVLNIKSENPMNPTIENLESVLSQVAYACHFATTQHISYELYVNLRIPGSSVGIHLPLGEGKNHLGKTLELLARIRKSNITIPVENMLHHVTKNQIHQPYIIHFGANGTTIEQEYAKVKSAGGTVYFVTSEDDTAYLSKIGGHTHEKMAN</sequence>
<protein>
    <submittedName>
        <fullName evidence="3">DUF58 domain-containing protein</fullName>
    </submittedName>
</protein>
<comment type="caution">
    <text evidence="3">The sequence shown here is derived from an EMBL/GenBank/DDBJ whole genome shotgun (WGS) entry which is preliminary data.</text>
</comment>
<evidence type="ECO:0000313" key="3">
    <source>
        <dbReference type="EMBL" id="MBU9713592.1"/>
    </source>
</evidence>
<dbReference type="RefSeq" id="WP_217067744.1">
    <property type="nucleotide sequence ID" value="NZ_JAHQCS010000145.1"/>
</dbReference>
<dbReference type="PANTHER" id="PTHR34351">
    <property type="entry name" value="SLR1927 PROTEIN-RELATED"/>
    <property type="match status" value="1"/>
</dbReference>
<feature type="transmembrane region" description="Helical" evidence="1">
    <location>
        <begin position="12"/>
        <end position="30"/>
    </location>
</feature>
<accession>A0ABS6JIW6</accession>
<name>A0ABS6JIW6_9BACI</name>
<evidence type="ECO:0000313" key="4">
    <source>
        <dbReference type="Proteomes" id="UP000784880"/>
    </source>
</evidence>
<evidence type="ECO:0000256" key="1">
    <source>
        <dbReference type="SAM" id="Phobius"/>
    </source>
</evidence>
<organism evidence="3 4">
    <name type="scientific">Evansella tamaricis</name>
    <dbReference type="NCBI Taxonomy" id="2069301"/>
    <lineage>
        <taxon>Bacteria</taxon>
        <taxon>Bacillati</taxon>
        <taxon>Bacillota</taxon>
        <taxon>Bacilli</taxon>
        <taxon>Bacillales</taxon>
        <taxon>Bacillaceae</taxon>
        <taxon>Evansella</taxon>
    </lineage>
</organism>
<keyword evidence="1" id="KW-1133">Transmembrane helix</keyword>
<dbReference type="Pfam" id="PF01882">
    <property type="entry name" value="DUF58"/>
    <property type="match status" value="1"/>
</dbReference>
<feature type="domain" description="DUF58" evidence="2">
    <location>
        <begin position="219"/>
        <end position="346"/>
    </location>
</feature>
<feature type="transmembrane region" description="Helical" evidence="1">
    <location>
        <begin position="36"/>
        <end position="57"/>
    </location>
</feature>
<keyword evidence="1" id="KW-0812">Transmembrane</keyword>
<proteinExistence type="predicted"/>
<evidence type="ECO:0000259" key="2">
    <source>
        <dbReference type="Pfam" id="PF01882"/>
    </source>
</evidence>
<keyword evidence="1" id="KW-0472">Membrane</keyword>
<dbReference type="Proteomes" id="UP000784880">
    <property type="component" value="Unassembled WGS sequence"/>
</dbReference>
<dbReference type="EMBL" id="JAHQCS010000145">
    <property type="protein sequence ID" value="MBU9713592.1"/>
    <property type="molecule type" value="Genomic_DNA"/>
</dbReference>